<dbReference type="PROSITE" id="PS51760">
    <property type="entry name" value="GH10_2"/>
    <property type="match status" value="1"/>
</dbReference>
<dbReference type="GO" id="GO:0000272">
    <property type="term" value="P:polysaccharide catabolic process"/>
    <property type="evidence" value="ECO:0007669"/>
    <property type="project" value="UniProtKB-KW"/>
</dbReference>
<dbReference type="EMBL" id="BMIL01000005">
    <property type="protein sequence ID" value="GGC64554.1"/>
    <property type="molecule type" value="Genomic_DNA"/>
</dbReference>
<keyword evidence="9" id="KW-1185">Reference proteome</keyword>
<sequence>MSIRLVIVLLLLCSPFFSNSNVLAVHSEAIVADTPTLKSVVPFPVGAAINIKLLRKHQGYRNKIISQYNSITAENAMKFGKLHPSEDVFRWADADELVNFARTNGMRIHGHTLIWSAKNPKWVDAYKGDKKAWKKLLKTHIQTVVKHFKGRVKSWDVVNEAFEDNGKLKKCVWLENIGPEYLELAFQYAHEADPKALLFFNDYGQEYGGRKMEAILKMVKDFKARKIPIHGLGLQMHVVVRMSDNGLAKGIRMAASTGLLVHVSELEISVRYKKPKVFQMDDELANLQAHKYKTVFEAFRSIPKKQQFGITTWNVGDADAFRNGPYKNKNHDHPMLFDMYYRAKPAYYAIINAMSRRN</sequence>
<dbReference type="SUPFAM" id="SSF51445">
    <property type="entry name" value="(Trans)glycosidases"/>
    <property type="match status" value="1"/>
</dbReference>
<dbReference type="EC" id="3.2.1.8" evidence="5"/>
<organism evidence="8 9">
    <name type="scientific">Pedobacter quisquiliarum</name>
    <dbReference type="NCBI Taxonomy" id="1834438"/>
    <lineage>
        <taxon>Bacteria</taxon>
        <taxon>Pseudomonadati</taxon>
        <taxon>Bacteroidota</taxon>
        <taxon>Sphingobacteriia</taxon>
        <taxon>Sphingobacteriales</taxon>
        <taxon>Sphingobacteriaceae</taxon>
        <taxon>Pedobacter</taxon>
    </lineage>
</organism>
<evidence type="ECO:0000256" key="2">
    <source>
        <dbReference type="ARBA" id="ARBA00023277"/>
    </source>
</evidence>
<comment type="catalytic activity">
    <reaction evidence="5">
        <text>Endohydrolysis of (1-&gt;4)-beta-D-xylosidic linkages in xylans.</text>
        <dbReference type="EC" id="3.2.1.8"/>
    </reaction>
</comment>
<evidence type="ECO:0000256" key="1">
    <source>
        <dbReference type="ARBA" id="ARBA00022801"/>
    </source>
</evidence>
<evidence type="ECO:0000256" key="4">
    <source>
        <dbReference type="ARBA" id="ARBA00023326"/>
    </source>
</evidence>
<dbReference type="PANTHER" id="PTHR31490">
    <property type="entry name" value="GLYCOSYL HYDROLASE"/>
    <property type="match status" value="1"/>
</dbReference>
<dbReference type="Pfam" id="PF00331">
    <property type="entry name" value="Glyco_hydro_10"/>
    <property type="match status" value="1"/>
</dbReference>
<accession>A0A916U993</accession>
<evidence type="ECO:0000256" key="5">
    <source>
        <dbReference type="RuleBase" id="RU361174"/>
    </source>
</evidence>
<dbReference type="Proteomes" id="UP000651668">
    <property type="component" value="Unassembled WGS sequence"/>
</dbReference>
<reference evidence="8" key="1">
    <citation type="journal article" date="2014" name="Int. J. Syst. Evol. Microbiol.">
        <title>Complete genome sequence of Corynebacterium casei LMG S-19264T (=DSM 44701T), isolated from a smear-ripened cheese.</title>
        <authorList>
            <consortium name="US DOE Joint Genome Institute (JGI-PGF)"/>
            <person name="Walter F."/>
            <person name="Albersmeier A."/>
            <person name="Kalinowski J."/>
            <person name="Ruckert C."/>
        </authorList>
    </citation>
    <scope>NUCLEOTIDE SEQUENCE</scope>
    <source>
        <strain evidence="8">CGMCC 1.15343</strain>
    </source>
</reference>
<keyword evidence="4 5" id="KW-0624">Polysaccharide degradation</keyword>
<feature type="chain" id="PRO_5037562893" description="Beta-xylanase" evidence="6">
    <location>
        <begin position="21"/>
        <end position="358"/>
    </location>
</feature>
<comment type="caution">
    <text evidence="8">The sequence shown here is derived from an EMBL/GenBank/DDBJ whole genome shotgun (WGS) entry which is preliminary data.</text>
</comment>
<reference evidence="8" key="2">
    <citation type="submission" date="2020-09" db="EMBL/GenBank/DDBJ databases">
        <authorList>
            <person name="Sun Q."/>
            <person name="Zhou Y."/>
        </authorList>
    </citation>
    <scope>NUCLEOTIDE SEQUENCE</scope>
    <source>
        <strain evidence="8">CGMCC 1.15343</strain>
    </source>
</reference>
<evidence type="ECO:0000313" key="9">
    <source>
        <dbReference type="Proteomes" id="UP000651668"/>
    </source>
</evidence>
<comment type="similarity">
    <text evidence="5">Belongs to the glycosyl hydrolase 10 (cellulase F) family.</text>
</comment>
<gene>
    <name evidence="8" type="ORF">GCM10011387_17700</name>
</gene>
<keyword evidence="2 5" id="KW-0119">Carbohydrate metabolism</keyword>
<evidence type="ECO:0000313" key="8">
    <source>
        <dbReference type="EMBL" id="GGC64554.1"/>
    </source>
</evidence>
<dbReference type="SMART" id="SM00633">
    <property type="entry name" value="Glyco_10"/>
    <property type="match status" value="1"/>
</dbReference>
<keyword evidence="3 5" id="KW-0326">Glycosidase</keyword>
<evidence type="ECO:0000256" key="6">
    <source>
        <dbReference type="SAM" id="SignalP"/>
    </source>
</evidence>
<evidence type="ECO:0000259" key="7">
    <source>
        <dbReference type="PROSITE" id="PS51760"/>
    </source>
</evidence>
<dbReference type="RefSeq" id="WP_188626522.1">
    <property type="nucleotide sequence ID" value="NZ_BMIL01000005.1"/>
</dbReference>
<dbReference type="PANTHER" id="PTHR31490:SF90">
    <property type="entry name" value="ENDO-1,4-BETA-XYLANASE A"/>
    <property type="match status" value="1"/>
</dbReference>
<name>A0A916U993_9SPHI</name>
<evidence type="ECO:0000256" key="3">
    <source>
        <dbReference type="ARBA" id="ARBA00023295"/>
    </source>
</evidence>
<dbReference type="InterPro" id="IPR001000">
    <property type="entry name" value="GH10_dom"/>
</dbReference>
<dbReference type="PRINTS" id="PR00134">
    <property type="entry name" value="GLHYDRLASE10"/>
</dbReference>
<dbReference type="InterPro" id="IPR044846">
    <property type="entry name" value="GH10"/>
</dbReference>
<protein>
    <recommendedName>
        <fullName evidence="5">Beta-xylanase</fullName>
        <ecNumber evidence="5">3.2.1.8</ecNumber>
    </recommendedName>
</protein>
<feature type="signal peptide" evidence="6">
    <location>
        <begin position="1"/>
        <end position="20"/>
    </location>
</feature>
<keyword evidence="1 5" id="KW-0378">Hydrolase</keyword>
<feature type="domain" description="GH10" evidence="7">
    <location>
        <begin position="31"/>
        <end position="353"/>
    </location>
</feature>
<dbReference type="InterPro" id="IPR017853">
    <property type="entry name" value="GH"/>
</dbReference>
<dbReference type="AlphaFoldDB" id="A0A916U993"/>
<proteinExistence type="inferred from homology"/>
<dbReference type="GO" id="GO:0031176">
    <property type="term" value="F:endo-1,4-beta-xylanase activity"/>
    <property type="evidence" value="ECO:0007669"/>
    <property type="project" value="UniProtKB-EC"/>
</dbReference>
<dbReference type="Gene3D" id="3.20.20.80">
    <property type="entry name" value="Glycosidases"/>
    <property type="match status" value="1"/>
</dbReference>
<keyword evidence="6" id="KW-0732">Signal</keyword>